<comment type="caution">
    <text evidence="20">The sequence shown here is derived from an EMBL/GenBank/DDBJ whole genome shotgun (WGS) entry which is preliminary data.</text>
</comment>
<evidence type="ECO:0000256" key="1">
    <source>
        <dbReference type="ARBA" id="ARBA00004141"/>
    </source>
</evidence>
<dbReference type="SFLD" id="SFLDG00002">
    <property type="entry name" value="C1.7:_P-type_atpase_like"/>
    <property type="match status" value="1"/>
</dbReference>
<evidence type="ECO:0000256" key="13">
    <source>
        <dbReference type="PIRSR" id="PIRSR606539-1"/>
    </source>
</evidence>
<dbReference type="PANTHER" id="PTHR24092">
    <property type="entry name" value="PROBABLE PHOSPHOLIPID-TRANSPORTING ATPASE"/>
    <property type="match status" value="1"/>
</dbReference>
<dbReference type="SUPFAM" id="SSF81653">
    <property type="entry name" value="Calcium ATPase, transduction domain A"/>
    <property type="match status" value="1"/>
</dbReference>
<dbReference type="SUPFAM" id="SSF81665">
    <property type="entry name" value="Calcium ATPase, transmembrane domain M"/>
    <property type="match status" value="1"/>
</dbReference>
<organism evidence="20 21">
    <name type="scientific">Cudoniella acicularis</name>
    <dbReference type="NCBI Taxonomy" id="354080"/>
    <lineage>
        <taxon>Eukaryota</taxon>
        <taxon>Fungi</taxon>
        <taxon>Dikarya</taxon>
        <taxon>Ascomycota</taxon>
        <taxon>Pezizomycotina</taxon>
        <taxon>Leotiomycetes</taxon>
        <taxon>Helotiales</taxon>
        <taxon>Tricladiaceae</taxon>
        <taxon>Cudoniella</taxon>
    </lineage>
</organism>
<dbReference type="Gene3D" id="3.40.50.1000">
    <property type="entry name" value="HAD superfamily/HAD-like"/>
    <property type="match status" value="1"/>
</dbReference>
<dbReference type="InterPro" id="IPR044492">
    <property type="entry name" value="P_typ_ATPase_HD_dom"/>
</dbReference>
<protein>
    <recommendedName>
        <fullName evidence="16">Phospholipid-transporting ATPase</fullName>
        <ecNumber evidence="16">7.6.2.1</ecNumber>
    </recommendedName>
</protein>
<dbReference type="GO" id="GO:0005802">
    <property type="term" value="C:trans-Golgi network"/>
    <property type="evidence" value="ECO:0007669"/>
    <property type="project" value="TreeGrafter"/>
</dbReference>
<keyword evidence="8 16" id="KW-1278">Translocase</keyword>
<gene>
    <name evidence="20" type="ORF">G7Y89_g6786</name>
</gene>
<feature type="binding site" evidence="14">
    <location>
        <position position="608"/>
    </location>
    <ligand>
        <name>ATP</name>
        <dbReference type="ChEBI" id="CHEBI:30616"/>
    </ligand>
</feature>
<dbReference type="GO" id="GO:0016887">
    <property type="term" value="F:ATP hydrolysis activity"/>
    <property type="evidence" value="ECO:0007669"/>
    <property type="project" value="InterPro"/>
</dbReference>
<dbReference type="InterPro" id="IPR001757">
    <property type="entry name" value="P_typ_ATPase"/>
</dbReference>
<evidence type="ECO:0000259" key="18">
    <source>
        <dbReference type="Pfam" id="PF16209"/>
    </source>
</evidence>
<evidence type="ECO:0000256" key="3">
    <source>
        <dbReference type="ARBA" id="ARBA00022692"/>
    </source>
</evidence>
<dbReference type="FunFam" id="3.40.50.1000:FF:000172">
    <property type="entry name" value="Phospholipid-transporting ATPase"/>
    <property type="match status" value="1"/>
</dbReference>
<keyword evidence="3 16" id="KW-0812">Transmembrane</keyword>
<feature type="domain" description="P-type ATPase N-terminal" evidence="18">
    <location>
        <begin position="188"/>
        <end position="242"/>
    </location>
</feature>
<dbReference type="NCBIfam" id="TIGR01494">
    <property type="entry name" value="ATPase_P-type"/>
    <property type="match status" value="2"/>
</dbReference>
<feature type="binding site" evidence="14">
    <location>
        <position position="834"/>
    </location>
    <ligand>
        <name>ATP</name>
        <dbReference type="ChEBI" id="CHEBI:30616"/>
    </ligand>
</feature>
<evidence type="ECO:0000313" key="21">
    <source>
        <dbReference type="Proteomes" id="UP000566819"/>
    </source>
</evidence>
<feature type="transmembrane region" description="Helical" evidence="16">
    <location>
        <begin position="1339"/>
        <end position="1361"/>
    </location>
</feature>
<feature type="region of interest" description="Disordered" evidence="17">
    <location>
        <begin position="1"/>
        <end position="38"/>
    </location>
</feature>
<keyword evidence="7 15" id="KW-0460">Magnesium</keyword>
<dbReference type="InterPro" id="IPR008250">
    <property type="entry name" value="ATPase_P-typ_transduc_dom_A_sf"/>
</dbReference>
<keyword evidence="4 15" id="KW-0479">Metal-binding</keyword>
<feature type="transmembrane region" description="Helical" evidence="16">
    <location>
        <begin position="500"/>
        <end position="519"/>
    </location>
</feature>
<dbReference type="Proteomes" id="UP000566819">
    <property type="component" value="Unassembled WGS sequence"/>
</dbReference>
<keyword evidence="10 16" id="KW-0472">Membrane</keyword>
<dbReference type="PRINTS" id="PR00119">
    <property type="entry name" value="CATATPASE"/>
</dbReference>
<dbReference type="Pfam" id="PF00702">
    <property type="entry name" value="Hydrolase"/>
    <property type="match status" value="1"/>
</dbReference>
<evidence type="ECO:0000256" key="17">
    <source>
        <dbReference type="SAM" id="MobiDB-lite"/>
    </source>
</evidence>
<comment type="subcellular location">
    <subcellularLocation>
        <location evidence="1 16">Membrane</location>
        <topology evidence="1 16">Multi-pass membrane protein</topology>
    </subcellularLocation>
</comment>
<keyword evidence="9 16" id="KW-1133">Transmembrane helix</keyword>
<dbReference type="SFLD" id="SFLDF00027">
    <property type="entry name" value="p-type_atpase"/>
    <property type="match status" value="1"/>
</dbReference>
<feature type="compositionally biased region" description="Polar residues" evidence="17">
    <location>
        <begin position="17"/>
        <end position="32"/>
    </location>
</feature>
<dbReference type="GO" id="GO:0140326">
    <property type="term" value="F:ATPase-coupled intramembrane lipid transporter activity"/>
    <property type="evidence" value="ECO:0007669"/>
    <property type="project" value="UniProtKB-EC"/>
</dbReference>
<feature type="binding site" evidence="14">
    <location>
        <position position="811"/>
    </location>
    <ligand>
        <name>ATP</name>
        <dbReference type="ChEBI" id="CHEBI:30616"/>
    </ligand>
</feature>
<dbReference type="OrthoDB" id="377733at2759"/>
<accession>A0A8H4RJR4</accession>
<evidence type="ECO:0000256" key="7">
    <source>
        <dbReference type="ARBA" id="ARBA00022842"/>
    </source>
</evidence>
<feature type="binding site" evidence="14">
    <location>
        <position position="610"/>
    </location>
    <ligand>
        <name>ATP</name>
        <dbReference type="ChEBI" id="CHEBI:30616"/>
    </ligand>
</feature>
<evidence type="ECO:0000256" key="12">
    <source>
        <dbReference type="ARBA" id="ARBA00049128"/>
    </source>
</evidence>
<dbReference type="Pfam" id="PF16212">
    <property type="entry name" value="PhoLip_ATPase_C"/>
    <property type="match status" value="1"/>
</dbReference>
<feature type="binding site" evidence="15">
    <location>
        <position position="608"/>
    </location>
    <ligand>
        <name>Mg(2+)</name>
        <dbReference type="ChEBI" id="CHEBI:18420"/>
    </ligand>
</feature>
<comment type="cofactor">
    <cofactor evidence="15">
        <name>Mg(2+)</name>
        <dbReference type="ChEBI" id="CHEBI:18420"/>
    </cofactor>
</comment>
<feature type="binding site" evidence="14">
    <location>
        <position position="609"/>
    </location>
    <ligand>
        <name>ATP</name>
        <dbReference type="ChEBI" id="CHEBI:30616"/>
    </ligand>
</feature>
<evidence type="ECO:0000256" key="14">
    <source>
        <dbReference type="PIRSR" id="PIRSR606539-2"/>
    </source>
</evidence>
<dbReference type="InterPro" id="IPR023299">
    <property type="entry name" value="ATPase_P-typ_cyto_dom_N"/>
</dbReference>
<keyword evidence="21" id="KW-1185">Reference proteome</keyword>
<feature type="transmembrane region" description="Helical" evidence="16">
    <location>
        <begin position="1446"/>
        <end position="1466"/>
    </location>
</feature>
<feature type="binding site" evidence="15">
    <location>
        <position position="610"/>
    </location>
    <ligand>
        <name>Mg(2+)</name>
        <dbReference type="ChEBI" id="CHEBI:18420"/>
    </ligand>
</feature>
<evidence type="ECO:0000313" key="20">
    <source>
        <dbReference type="EMBL" id="KAF4631337.1"/>
    </source>
</evidence>
<evidence type="ECO:0000256" key="6">
    <source>
        <dbReference type="ARBA" id="ARBA00022840"/>
    </source>
</evidence>
<dbReference type="InterPro" id="IPR023214">
    <property type="entry name" value="HAD_sf"/>
</dbReference>
<evidence type="ECO:0000256" key="8">
    <source>
        <dbReference type="ARBA" id="ARBA00022967"/>
    </source>
</evidence>
<proteinExistence type="inferred from homology"/>
<dbReference type="Gene3D" id="3.40.1110.10">
    <property type="entry name" value="Calcium-transporting ATPase, cytoplasmic domain N"/>
    <property type="match status" value="1"/>
</dbReference>
<sequence length="1511" mass="170625">MDGPNEEDSDSSRNKPHQVNNDSPFHPTSTSVIPGIVINPSPNRQSLLGCAPTPEADLVITPHGELKEAKPGLSTENSSELLQNEKYQADSQIATWSCDASKEGDLGDRADVRSHPRRPFFRKPTLPNFNLSLKWSKEKILRNSGLWYRKHVIQGILRRKEMLPTKDGRHIELDISRKFPLIDERTGKPHIDNSIRSSRYTIWTFLPYQLWFQFSKPANFYFLIIGSAQMVPGLSTTGTYTTFLPVVFFLVLTIAREGYDDFRRYQLDKLDNRRPARALRALGSGGISVSRNSPFSAGKEHWNCLRRDDSIPARKDLAGVTPVVVSGDEEHVHKPTVEDSADLDATWTTVKWKDIKVGDVIELNRNDPIPADIVLLYTDGRDGIAYIETMALDGETNLKSRRHPGLLSCETLVDISKCRASFTVEDPNLNLYEFFGRVTLNGKTSPVTLDNIVYRGSTLRNTIRAIGLVINTGEECKIRMNASKNPRAKAPAIQFITNRVVLVLVAFVLLLAVGCTAGYEIWTIIFESRAWYLAGAHLGPAEIFIAFVIEFNNLIPLALYISLELVKFAQFLLLHDVEMYDEVSNTPMVSNTQNIYENLGQVSYIFSDKTGTLTDNVMRFRKISVAGRALLHGVVVPMEKKEQDFQRGNRTTMLRSISHDGVGSTPIVAEHKPTAIVRSSTDGLSFPAGRRSLNVPTLERYASQRNANRNSSAKEFLQSLWRHPDPDLTKKVRFFLLSLALCHTCFPETRGNGQTGFQAASPDELALVEAAAELGYIVTDRTTHLITLSITPPESESSLQEVYEILDVVEFTSKRKRMSIIVRFPDGRICIFCKGADSVILPRLRHSSLALLKASEVRERHQLRKSFEVEEAIIRKSNDDEIRRSFTRSSLHLERPSMNIKRMAPQRSSITLDEFSPSSRQRDAQRRSVTLDECSPVSRRRQRDEIEGGNGLRKSAQIDRRFLSLPSSEPNSPITRNDSDSSDDGFIFERCLEHIDEFASEGLRTLMFGYRFIMEDEYTGWSKVYHEATTSLADRQELIESAAEIIEKNFELSGATGIEDKLQNGVPETIEKLQKANIKIWMLTGDKRETAINIAHSARICKTYSEIIILDHQKGDLKEQINSAFLKVTEGRVPHSVVVIDGQTLMGVENDITVSAHFYDFLLRVDSVICCRASPFQKASMVKSIRHKVPDSITLAIGDGGNDIAMIQEAHVGVGISGKEGLQAARVADYSIAQFRFLQRLLLVHGHWNYIRTSKYILTTFWKEMLFYCIQVLYQKWNGYTGTSLFESWSLTFWNLFFTSLCVMLPGIFEQDISATTLLAVPEIYIYGQKCRAFNLQKCGIWMLIAAIQSLIIYFMIYYLYGVISFTTDQGLFAIGDMAFSVCVIIINVKLLLLDYYHKTWIPIFGFVLTIAGWWAWNLLLSGIYANTPGPYSPYQGFMHIFGRNPTWWATQIVVVWTLVVFELGVSAVRRRFWPSVVDLWQEIENEGKLGMEAGRNGDEGEEEVGSVGGE</sequence>
<dbReference type="SUPFAM" id="SSF81660">
    <property type="entry name" value="Metal cation-transporting ATPase, ATP-binding domain N"/>
    <property type="match status" value="1"/>
</dbReference>
<keyword evidence="6 14" id="KW-0067">ATP-binding</keyword>
<dbReference type="InterPro" id="IPR032630">
    <property type="entry name" value="P_typ_ATPase_c"/>
</dbReference>
<dbReference type="EC" id="7.6.2.1" evidence="16"/>
<feature type="region of interest" description="Disordered" evidence="17">
    <location>
        <begin position="894"/>
        <end position="951"/>
    </location>
</feature>
<dbReference type="GO" id="GO:0000287">
    <property type="term" value="F:magnesium ion binding"/>
    <property type="evidence" value="ECO:0007669"/>
    <property type="project" value="UniProtKB-UniRule"/>
</dbReference>
<dbReference type="EMBL" id="JAAMPI010000454">
    <property type="protein sequence ID" value="KAF4631337.1"/>
    <property type="molecule type" value="Genomic_DNA"/>
</dbReference>
<evidence type="ECO:0000259" key="19">
    <source>
        <dbReference type="Pfam" id="PF16212"/>
    </source>
</evidence>
<evidence type="ECO:0000256" key="15">
    <source>
        <dbReference type="PIRSR" id="PIRSR606539-3"/>
    </source>
</evidence>
<dbReference type="InterPro" id="IPR032631">
    <property type="entry name" value="P-type_ATPase_N"/>
</dbReference>
<feature type="compositionally biased region" description="Polar residues" evidence="17">
    <location>
        <begin position="906"/>
        <end position="919"/>
    </location>
</feature>
<feature type="transmembrane region" description="Helical" evidence="16">
    <location>
        <begin position="1373"/>
        <end position="1394"/>
    </location>
</feature>
<evidence type="ECO:0000256" key="4">
    <source>
        <dbReference type="ARBA" id="ARBA00022723"/>
    </source>
</evidence>
<evidence type="ECO:0000256" key="16">
    <source>
        <dbReference type="RuleBase" id="RU362033"/>
    </source>
</evidence>
<dbReference type="InterPro" id="IPR023298">
    <property type="entry name" value="ATPase_P-typ_TM_dom_sf"/>
</dbReference>
<dbReference type="Gene3D" id="2.70.150.10">
    <property type="entry name" value="Calcium-transporting ATPase, cytoplasmic transduction domain A"/>
    <property type="match status" value="1"/>
</dbReference>
<reference evidence="20 21" key="1">
    <citation type="submission" date="2020-03" db="EMBL/GenBank/DDBJ databases">
        <title>Draft Genome Sequence of Cudoniella acicularis.</title>
        <authorList>
            <person name="Buettner E."/>
            <person name="Kellner H."/>
        </authorList>
    </citation>
    <scope>NUCLEOTIDE SEQUENCE [LARGE SCALE GENOMIC DNA]</scope>
    <source>
        <strain evidence="20 21">DSM 108380</strain>
    </source>
</reference>
<comment type="similarity">
    <text evidence="2 16">Belongs to the cation transport ATPase (P-type) (TC 3.A.3) family. Type IV subfamily.</text>
</comment>
<dbReference type="GO" id="GO:0005886">
    <property type="term" value="C:plasma membrane"/>
    <property type="evidence" value="ECO:0007669"/>
    <property type="project" value="TreeGrafter"/>
</dbReference>
<dbReference type="GO" id="GO:0005524">
    <property type="term" value="F:ATP binding"/>
    <property type="evidence" value="ECO:0007669"/>
    <property type="project" value="UniProtKB-UniRule"/>
</dbReference>
<dbReference type="GO" id="GO:0006892">
    <property type="term" value="P:post-Golgi vesicle-mediated transport"/>
    <property type="evidence" value="ECO:0007669"/>
    <property type="project" value="TreeGrafter"/>
</dbReference>
<dbReference type="PANTHER" id="PTHR24092:SF174">
    <property type="entry name" value="PHOSPHOLIPID-TRANSPORTING ATPASE DNF3-RELATED"/>
    <property type="match status" value="1"/>
</dbReference>
<evidence type="ECO:0000256" key="5">
    <source>
        <dbReference type="ARBA" id="ARBA00022741"/>
    </source>
</evidence>
<feature type="compositionally biased region" description="Basic and acidic residues" evidence="17">
    <location>
        <begin position="920"/>
        <end position="930"/>
    </location>
</feature>
<dbReference type="GO" id="GO:0032456">
    <property type="term" value="P:endocytic recycling"/>
    <property type="evidence" value="ECO:0007669"/>
    <property type="project" value="TreeGrafter"/>
</dbReference>
<name>A0A8H4RJR4_9HELO</name>
<dbReference type="PROSITE" id="PS00154">
    <property type="entry name" value="ATPASE_E1_E2"/>
    <property type="match status" value="1"/>
</dbReference>
<evidence type="ECO:0000256" key="9">
    <source>
        <dbReference type="ARBA" id="ARBA00022989"/>
    </source>
</evidence>
<dbReference type="InterPro" id="IPR018303">
    <property type="entry name" value="ATPase_P-typ_P_site"/>
</dbReference>
<feature type="transmembrane region" description="Helical" evidence="16">
    <location>
        <begin position="1289"/>
        <end position="1309"/>
    </location>
</feature>
<dbReference type="SFLD" id="SFLDS00003">
    <property type="entry name" value="Haloacid_Dehalogenase"/>
    <property type="match status" value="1"/>
</dbReference>
<dbReference type="InterPro" id="IPR006539">
    <property type="entry name" value="P-type_ATPase_IV"/>
</dbReference>
<feature type="region of interest" description="Disordered" evidence="17">
    <location>
        <begin position="1491"/>
        <end position="1511"/>
    </location>
</feature>
<feature type="active site" description="4-aspartylphosphate intermediate" evidence="13">
    <location>
        <position position="608"/>
    </location>
</feature>
<dbReference type="GO" id="GO:0045332">
    <property type="term" value="P:phospholipid translocation"/>
    <property type="evidence" value="ECO:0007669"/>
    <property type="project" value="TreeGrafter"/>
</dbReference>
<feature type="transmembrane region" description="Helical" evidence="16">
    <location>
        <begin position="1401"/>
        <end position="1426"/>
    </location>
</feature>
<dbReference type="InterPro" id="IPR036412">
    <property type="entry name" value="HAD-like_sf"/>
</dbReference>
<dbReference type="SUPFAM" id="SSF56784">
    <property type="entry name" value="HAD-like"/>
    <property type="match status" value="1"/>
</dbReference>
<evidence type="ECO:0000256" key="10">
    <source>
        <dbReference type="ARBA" id="ARBA00023136"/>
    </source>
</evidence>
<dbReference type="Pfam" id="PF16209">
    <property type="entry name" value="PhoLip_ATPase_N"/>
    <property type="match status" value="1"/>
</dbReference>
<dbReference type="NCBIfam" id="TIGR01652">
    <property type="entry name" value="ATPase-Plipid"/>
    <property type="match status" value="2"/>
</dbReference>
<comment type="catalytic activity">
    <reaction evidence="11 16">
        <text>ATP + H2O + phospholipidSide 1 = ADP + phosphate + phospholipidSide 2.</text>
        <dbReference type="EC" id="7.6.2.1"/>
    </reaction>
</comment>
<evidence type="ECO:0000256" key="11">
    <source>
        <dbReference type="ARBA" id="ARBA00034036"/>
    </source>
</evidence>
<comment type="catalytic activity">
    <reaction evidence="12">
        <text>a 1,2-diacyl-sn-glycero-3-phosphoethanolamine(out) + ATP + H2O = a 1,2-diacyl-sn-glycero-3-phosphoethanolamine(in) + ADP + phosphate + H(+)</text>
        <dbReference type="Rhea" id="RHEA:66132"/>
        <dbReference type="ChEBI" id="CHEBI:15377"/>
        <dbReference type="ChEBI" id="CHEBI:15378"/>
        <dbReference type="ChEBI" id="CHEBI:30616"/>
        <dbReference type="ChEBI" id="CHEBI:43474"/>
        <dbReference type="ChEBI" id="CHEBI:64612"/>
        <dbReference type="ChEBI" id="CHEBI:456216"/>
    </reaction>
    <physiologicalReaction direction="left-to-right" evidence="12">
        <dbReference type="Rhea" id="RHEA:66133"/>
    </physiologicalReaction>
</comment>
<dbReference type="Pfam" id="PF13246">
    <property type="entry name" value="Cation_ATPase"/>
    <property type="match status" value="1"/>
</dbReference>
<keyword evidence="5 14" id="KW-0547">Nucleotide-binding</keyword>
<feature type="domain" description="P-type ATPase C-terminal" evidence="19">
    <location>
        <begin position="1225"/>
        <end position="1476"/>
    </location>
</feature>
<feature type="binding site" evidence="14">
    <location>
        <position position="764"/>
    </location>
    <ligand>
        <name>ATP</name>
        <dbReference type="ChEBI" id="CHEBI:30616"/>
    </ligand>
</feature>
<evidence type="ECO:0000256" key="2">
    <source>
        <dbReference type="ARBA" id="ARBA00008109"/>
    </source>
</evidence>